<protein>
    <recommendedName>
        <fullName evidence="8">Mitochondrial carrier protein</fullName>
    </recommendedName>
</protein>
<evidence type="ECO:0000256" key="4">
    <source>
        <dbReference type="PROSITE-ProRule" id="PRU00282"/>
    </source>
</evidence>
<feature type="repeat" description="Solcar" evidence="4">
    <location>
        <begin position="120"/>
        <end position="206"/>
    </location>
</feature>
<evidence type="ECO:0000256" key="1">
    <source>
        <dbReference type="ARBA" id="ARBA00004141"/>
    </source>
</evidence>
<organism evidence="6 7">
    <name type="scientific">Apatococcus fuscideae</name>
    <dbReference type="NCBI Taxonomy" id="2026836"/>
    <lineage>
        <taxon>Eukaryota</taxon>
        <taxon>Viridiplantae</taxon>
        <taxon>Chlorophyta</taxon>
        <taxon>core chlorophytes</taxon>
        <taxon>Trebouxiophyceae</taxon>
        <taxon>Chlorellales</taxon>
        <taxon>Chlorellaceae</taxon>
        <taxon>Apatococcus</taxon>
    </lineage>
</organism>
<dbReference type="SUPFAM" id="SSF103506">
    <property type="entry name" value="Mitochondrial carrier"/>
    <property type="match status" value="1"/>
</dbReference>
<dbReference type="Gene3D" id="1.50.40.10">
    <property type="entry name" value="Mitochondrial carrier domain"/>
    <property type="match status" value="2"/>
</dbReference>
<dbReference type="GO" id="GO:0015187">
    <property type="term" value="F:glycine transmembrane transporter activity"/>
    <property type="evidence" value="ECO:0007669"/>
    <property type="project" value="TreeGrafter"/>
</dbReference>
<evidence type="ECO:0000313" key="7">
    <source>
        <dbReference type="Proteomes" id="UP001485043"/>
    </source>
</evidence>
<dbReference type="PROSITE" id="PS50920">
    <property type="entry name" value="SOLCAR"/>
    <property type="match status" value="3"/>
</dbReference>
<name>A0AAW1T8D5_9CHLO</name>
<feature type="repeat" description="Solcar" evidence="4">
    <location>
        <begin position="14"/>
        <end position="100"/>
    </location>
</feature>
<evidence type="ECO:0000313" key="6">
    <source>
        <dbReference type="EMBL" id="KAK9864781.1"/>
    </source>
</evidence>
<sequence>MTSTTAMPQKPPRRSPLGILLSGLVSGAVVSVTLQPFDVVRTRMQGDAANRIMQGSLRTCRTIIAEAGPRGLWRGTSPTMVRLSLGLALNFLVLENVKSALLEHRKAQRSETSPDGSSKLTAVEAFITGGTSRAIAAAALCPVTVVKTRMEYSVGPQLYQGTFQALKHIARTERLKGLFRGLGPTVLTNAPFSALYYLFFTRLKDRLAQAGPPSPAANFAAGAVAAVAATFLTQPTDVLRTRLQLTSSAGPQTLGSFATIAAIFRGQGVRGLWAGTVPRVMKRSLQTAMVLSYIRPQLINSSLRQTADYQLKQAISRFIDENPTGSTLTLITSDADFTPDLVKAQALGYHVNLLCDQLRSKPRLKEASHWHHDWSRFLESEFPQWQPRKQGRKNHHASPPSPRRTASPSISATSIPAIRSPATSSPEGTKEVLARDGAWQLVSGYPASMPAEHMLLHACASAVLSGPLRCIWPVPHHPAGPSALVQFRKKTSGRIFRQQQRMLPIGLCTPCVILKQHYIGSMQKLGRMSMQQPVQNTPGHVILAVHGHPRGSSFQDAEKSATYLCKSLPGVHFAIGTLWRRRNFIAPVAFISLTEAGAKQFATRHLSPLRIPSPVGEEDLELEWEAVTWAQARDWMLVAGPKSSPEEDL</sequence>
<accession>A0AAW1T8D5</accession>
<comment type="subcellular location">
    <subcellularLocation>
        <location evidence="1">Membrane</location>
        <topology evidence="1">Multi-pass membrane protein</topology>
    </subcellularLocation>
</comment>
<evidence type="ECO:0008006" key="8">
    <source>
        <dbReference type="Google" id="ProtNLM"/>
    </source>
</evidence>
<dbReference type="PANTHER" id="PTHR46181">
    <property type="entry name" value="MITOCHONDRIAL GLYCINE TRANSPORTER"/>
    <property type="match status" value="1"/>
</dbReference>
<dbReference type="Proteomes" id="UP001485043">
    <property type="component" value="Unassembled WGS sequence"/>
</dbReference>
<evidence type="ECO:0000256" key="2">
    <source>
        <dbReference type="ARBA" id="ARBA00022692"/>
    </source>
</evidence>
<dbReference type="GO" id="GO:0005739">
    <property type="term" value="C:mitochondrion"/>
    <property type="evidence" value="ECO:0007669"/>
    <property type="project" value="TreeGrafter"/>
</dbReference>
<feature type="region of interest" description="Disordered" evidence="5">
    <location>
        <begin position="386"/>
        <end position="430"/>
    </location>
</feature>
<proteinExistence type="predicted"/>
<dbReference type="PANTHER" id="PTHR46181:SF3">
    <property type="entry name" value="MITOCHONDRIAL GLYCINE TRANSPORTER"/>
    <property type="match status" value="1"/>
</dbReference>
<feature type="compositionally biased region" description="Low complexity" evidence="5">
    <location>
        <begin position="403"/>
        <end position="422"/>
    </location>
</feature>
<evidence type="ECO:0000256" key="5">
    <source>
        <dbReference type="SAM" id="MobiDB-lite"/>
    </source>
</evidence>
<reference evidence="6 7" key="1">
    <citation type="journal article" date="2024" name="Nat. Commun.">
        <title>Phylogenomics reveals the evolutionary origins of lichenization in chlorophyte algae.</title>
        <authorList>
            <person name="Puginier C."/>
            <person name="Libourel C."/>
            <person name="Otte J."/>
            <person name="Skaloud P."/>
            <person name="Haon M."/>
            <person name="Grisel S."/>
            <person name="Petersen M."/>
            <person name="Berrin J.G."/>
            <person name="Delaux P.M."/>
            <person name="Dal Grande F."/>
            <person name="Keller J."/>
        </authorList>
    </citation>
    <scope>NUCLEOTIDE SEQUENCE [LARGE SCALE GENOMIC DNA]</scope>
    <source>
        <strain evidence="6 7">SAG 2523</strain>
    </source>
</reference>
<dbReference type="AlphaFoldDB" id="A0AAW1T8D5"/>
<comment type="caution">
    <text evidence="6">The sequence shown here is derived from an EMBL/GenBank/DDBJ whole genome shotgun (WGS) entry which is preliminary data.</text>
</comment>
<keyword evidence="2 4" id="KW-0812">Transmembrane</keyword>
<keyword evidence="7" id="KW-1185">Reference proteome</keyword>
<dbReference type="EMBL" id="JALJOV010000315">
    <property type="protein sequence ID" value="KAK9864781.1"/>
    <property type="molecule type" value="Genomic_DNA"/>
</dbReference>
<keyword evidence="3 4" id="KW-0472">Membrane</keyword>
<feature type="repeat" description="Solcar" evidence="4">
    <location>
        <begin position="213"/>
        <end position="300"/>
    </location>
</feature>
<dbReference type="InterPro" id="IPR018108">
    <property type="entry name" value="MCP_transmembrane"/>
</dbReference>
<evidence type="ECO:0000256" key="3">
    <source>
        <dbReference type="ARBA" id="ARBA00023136"/>
    </source>
</evidence>
<dbReference type="GO" id="GO:1904983">
    <property type="term" value="P:glycine import into mitochondrion"/>
    <property type="evidence" value="ECO:0007669"/>
    <property type="project" value="TreeGrafter"/>
</dbReference>
<dbReference type="GO" id="GO:0016020">
    <property type="term" value="C:membrane"/>
    <property type="evidence" value="ECO:0007669"/>
    <property type="project" value="UniProtKB-SubCell"/>
</dbReference>
<dbReference type="InterPro" id="IPR023395">
    <property type="entry name" value="MCP_dom_sf"/>
</dbReference>
<gene>
    <name evidence="6" type="ORF">WJX84_009508</name>
</gene>
<dbReference type="Pfam" id="PF00153">
    <property type="entry name" value="Mito_carr"/>
    <property type="match status" value="3"/>
</dbReference>